<dbReference type="InterPro" id="IPR042101">
    <property type="entry name" value="SRP54_N_sf"/>
</dbReference>
<dbReference type="SMART" id="SM00382">
    <property type="entry name" value="AAA"/>
    <property type="match status" value="1"/>
</dbReference>
<evidence type="ECO:0000256" key="7">
    <source>
        <dbReference type="ARBA" id="ARBA00023170"/>
    </source>
</evidence>
<dbReference type="PANTHER" id="PTHR43134">
    <property type="entry name" value="SIGNAL RECOGNITION PARTICLE RECEPTOR SUBUNIT ALPHA"/>
    <property type="match status" value="1"/>
</dbReference>
<keyword evidence="3 9" id="KW-0547">Nucleotide-binding</keyword>
<comment type="function">
    <text evidence="9">Involved in targeting and insertion of nascent membrane proteins into the cytoplasmic membrane. Acts as a receptor for the complex formed by the signal recognition particle (SRP) and the ribosome-nascent chain (RNC).</text>
</comment>
<dbReference type="InterPro" id="IPR013822">
    <property type="entry name" value="Signal_recog_particl_SRP54_hlx"/>
</dbReference>
<protein>
    <recommendedName>
        <fullName evidence="9">Signal recognition particle receptor FtsY</fullName>
        <shortName evidence="9">SRP receptor</shortName>
        <ecNumber evidence="9">3.6.5.4</ecNumber>
    </recommendedName>
</protein>
<dbReference type="RefSeq" id="WP_085380685.1">
    <property type="nucleotide sequence ID" value="NZ_LNKH01000003.1"/>
</dbReference>
<evidence type="ECO:0000256" key="3">
    <source>
        <dbReference type="ARBA" id="ARBA00022741"/>
    </source>
</evidence>
<evidence type="ECO:0000256" key="1">
    <source>
        <dbReference type="ARBA" id="ARBA00022475"/>
    </source>
</evidence>
<comment type="subunit">
    <text evidence="9">Part of the signal recognition particle protein translocation system, which is composed of SRP and FtsY.</text>
</comment>
<dbReference type="PROSITE" id="PS00300">
    <property type="entry name" value="SRP54"/>
    <property type="match status" value="1"/>
</dbReference>
<dbReference type="HAMAP" id="MF_00920">
    <property type="entry name" value="FtsY"/>
    <property type="match status" value="1"/>
</dbReference>
<evidence type="ECO:0000256" key="2">
    <source>
        <dbReference type="ARBA" id="ARBA00022490"/>
    </source>
</evidence>
<keyword evidence="13" id="KW-0132">Cell division</keyword>
<dbReference type="InterPro" id="IPR003593">
    <property type="entry name" value="AAA+_ATPase"/>
</dbReference>
<keyword evidence="13" id="KW-0131">Cell cycle</keyword>
<dbReference type="GO" id="GO:0005886">
    <property type="term" value="C:plasma membrane"/>
    <property type="evidence" value="ECO:0007669"/>
    <property type="project" value="UniProtKB-SubCell"/>
</dbReference>
<evidence type="ECO:0000256" key="11">
    <source>
        <dbReference type="SAM" id="Phobius"/>
    </source>
</evidence>
<keyword evidence="11" id="KW-1133">Transmembrane helix</keyword>
<gene>
    <name evidence="9" type="primary">ftsY</name>
    <name evidence="13" type="ORF">AL0462_0111</name>
</gene>
<accession>A0A1X2ZT20</accession>
<comment type="caution">
    <text evidence="13">The sequence shown here is derived from an EMBL/GenBank/DDBJ whole genome shotgun (WGS) entry which is preliminary data.</text>
</comment>
<dbReference type="Proteomes" id="UP000193905">
    <property type="component" value="Unassembled WGS sequence"/>
</dbReference>
<dbReference type="GO" id="GO:0006614">
    <property type="term" value="P:SRP-dependent cotranslational protein targeting to membrane"/>
    <property type="evidence" value="ECO:0007669"/>
    <property type="project" value="InterPro"/>
</dbReference>
<feature type="binding site" evidence="9">
    <location>
        <begin position="313"/>
        <end position="317"/>
    </location>
    <ligand>
        <name>GTP</name>
        <dbReference type="ChEBI" id="CHEBI:37565"/>
    </ligand>
</feature>
<evidence type="ECO:0000313" key="14">
    <source>
        <dbReference type="Proteomes" id="UP000193905"/>
    </source>
</evidence>
<dbReference type="NCBIfam" id="TIGR00064">
    <property type="entry name" value="ftsY"/>
    <property type="match status" value="1"/>
</dbReference>
<comment type="similarity">
    <text evidence="9">Belongs to the GTP-binding SRP family. FtsY subfamily.</text>
</comment>
<comment type="subcellular location">
    <subcellularLocation>
        <location evidence="9">Cell membrane</location>
        <topology evidence="9">Peripheral membrane protein</topology>
        <orientation evidence="9">Cytoplasmic side</orientation>
    </subcellularLocation>
    <subcellularLocation>
        <location evidence="9">Cytoplasm</location>
    </subcellularLocation>
</comment>
<dbReference type="SMART" id="SM00963">
    <property type="entry name" value="SRP54_N"/>
    <property type="match status" value="1"/>
</dbReference>
<evidence type="ECO:0000256" key="6">
    <source>
        <dbReference type="ARBA" id="ARBA00023136"/>
    </source>
</evidence>
<feature type="region of interest" description="Disordered" evidence="10">
    <location>
        <begin position="56"/>
        <end position="122"/>
    </location>
</feature>
<dbReference type="EC" id="3.6.5.4" evidence="9"/>
<name>A0A1X2ZT20_BIFAD</name>
<dbReference type="InterPro" id="IPR027417">
    <property type="entry name" value="P-loop_NTPase"/>
</dbReference>
<keyword evidence="5 9" id="KW-0342">GTP-binding</keyword>
<dbReference type="InterPro" id="IPR000897">
    <property type="entry name" value="SRP54_GTPase_dom"/>
</dbReference>
<dbReference type="SMART" id="SM00962">
    <property type="entry name" value="SRP54"/>
    <property type="match status" value="1"/>
</dbReference>
<comment type="catalytic activity">
    <reaction evidence="8 9">
        <text>GTP + H2O = GDP + phosphate + H(+)</text>
        <dbReference type="Rhea" id="RHEA:19669"/>
        <dbReference type="ChEBI" id="CHEBI:15377"/>
        <dbReference type="ChEBI" id="CHEBI:15378"/>
        <dbReference type="ChEBI" id="CHEBI:37565"/>
        <dbReference type="ChEBI" id="CHEBI:43474"/>
        <dbReference type="ChEBI" id="CHEBI:58189"/>
        <dbReference type="EC" id="3.6.5.4"/>
    </reaction>
</comment>
<dbReference type="FunFam" id="3.40.50.300:FF:000053">
    <property type="entry name" value="Signal recognition particle receptor FtsY"/>
    <property type="match status" value="1"/>
</dbReference>
<dbReference type="Pfam" id="PF00448">
    <property type="entry name" value="SRP54"/>
    <property type="match status" value="1"/>
</dbReference>
<dbReference type="GO" id="GO:0003924">
    <property type="term" value="F:GTPase activity"/>
    <property type="evidence" value="ECO:0007669"/>
    <property type="project" value="UniProtKB-UniRule"/>
</dbReference>
<evidence type="ECO:0000256" key="4">
    <source>
        <dbReference type="ARBA" id="ARBA00022801"/>
    </source>
</evidence>
<sequence>MDTNVIIAIVAVVVIAALLAIGGWWFGKSRKSAVDKSTEAAKAKADARLATEKSAAQSAAASAENAEKTKETAESAATEVESATSSATPESPVATEPTPVGSAVTESATPAVETPEAAGTRMQRLKARLSKSGNPFGKALFNILAKDQLSEADWEDVEDTLLLADVGAEASEQLVEELRNDARIAGQSDPAEVRAALKDKLLKLVGTDVDRRLNADKEGANKPSVIIMVGVNGTGKTTTAGKLSRLLVSEGKQVMLGAADTFRAAAADQLETWGAKVGVPVVRSDKDGADPASVAFEASAKAKEANADVLIIDTAGRLQNKSNLMDELGKIRRVTEKNLPVDEVLLVLDATTGQNGMTQAKVFAEAIGITGVVLSKLDGSAKGGIVISVQKELGVPVKLVGLGEGPDDLAPFDPEGFVDGILA</sequence>
<dbReference type="AlphaFoldDB" id="A0A1X2ZT20"/>
<keyword evidence="11" id="KW-0812">Transmembrane</keyword>
<keyword evidence="1 9" id="KW-1003">Cell membrane</keyword>
<feature type="compositionally biased region" description="Low complexity" evidence="10">
    <location>
        <begin position="74"/>
        <end position="95"/>
    </location>
</feature>
<dbReference type="InterPro" id="IPR004390">
    <property type="entry name" value="SR_rcpt_FtsY"/>
</dbReference>
<reference evidence="13 14" key="1">
    <citation type="journal article" date="2016" name="Sci. Rep.">
        <title>Evaluation of genetic diversity among strains of the human gut commensal Bifidobacterium adolescentis.</title>
        <authorList>
            <person name="Duranti S."/>
            <person name="Milani C."/>
            <person name="Lugli G.A."/>
            <person name="Mancabelli L."/>
            <person name="Turroni F."/>
            <person name="Ferrario C."/>
            <person name="Mangifesta M."/>
            <person name="Viappiani A."/>
            <person name="Sanchez B."/>
            <person name="Margolles A."/>
            <person name="van Sinderen D."/>
            <person name="Ventura M."/>
        </authorList>
    </citation>
    <scope>NUCLEOTIDE SEQUENCE [LARGE SCALE GENOMIC DNA]</scope>
    <source>
        <strain evidence="13 14">AL46-2</strain>
    </source>
</reference>
<evidence type="ECO:0000256" key="9">
    <source>
        <dbReference type="HAMAP-Rule" id="MF_00920"/>
    </source>
</evidence>
<evidence type="ECO:0000259" key="12">
    <source>
        <dbReference type="PROSITE" id="PS00300"/>
    </source>
</evidence>
<proteinExistence type="inferred from homology"/>
<feature type="binding site" evidence="9">
    <location>
        <begin position="230"/>
        <end position="237"/>
    </location>
    <ligand>
        <name>GTP</name>
        <dbReference type="ChEBI" id="CHEBI:37565"/>
    </ligand>
</feature>
<dbReference type="GO" id="GO:0051301">
    <property type="term" value="P:cell division"/>
    <property type="evidence" value="ECO:0007669"/>
    <property type="project" value="UniProtKB-KW"/>
</dbReference>
<keyword evidence="2 9" id="KW-0963">Cytoplasm</keyword>
<keyword evidence="4 9" id="KW-0378">Hydrolase</keyword>
<feature type="binding site" evidence="9">
    <location>
        <begin position="375"/>
        <end position="378"/>
    </location>
    <ligand>
        <name>GTP</name>
        <dbReference type="ChEBI" id="CHEBI:37565"/>
    </ligand>
</feature>
<dbReference type="EMBL" id="LNKH01000003">
    <property type="protein sequence ID" value="OSG97568.1"/>
    <property type="molecule type" value="Genomic_DNA"/>
</dbReference>
<dbReference type="SUPFAM" id="SSF52540">
    <property type="entry name" value="P-loop containing nucleoside triphosphate hydrolases"/>
    <property type="match status" value="1"/>
</dbReference>
<keyword evidence="7 9" id="KW-0675">Receptor</keyword>
<feature type="transmembrane region" description="Helical" evidence="11">
    <location>
        <begin position="6"/>
        <end position="26"/>
    </location>
</feature>
<dbReference type="GO" id="GO:0005047">
    <property type="term" value="F:signal recognition particle binding"/>
    <property type="evidence" value="ECO:0007669"/>
    <property type="project" value="TreeGrafter"/>
</dbReference>
<evidence type="ECO:0000256" key="8">
    <source>
        <dbReference type="ARBA" id="ARBA00048027"/>
    </source>
</evidence>
<feature type="domain" description="SRP54-type proteins GTP-binding" evidence="12">
    <location>
        <begin position="396"/>
        <end position="409"/>
    </location>
</feature>
<dbReference type="GO" id="GO:0005737">
    <property type="term" value="C:cytoplasm"/>
    <property type="evidence" value="ECO:0007669"/>
    <property type="project" value="UniProtKB-SubCell"/>
</dbReference>
<dbReference type="PANTHER" id="PTHR43134:SF1">
    <property type="entry name" value="SIGNAL RECOGNITION PARTICLE RECEPTOR SUBUNIT ALPHA"/>
    <property type="match status" value="1"/>
</dbReference>
<dbReference type="InterPro" id="IPR036225">
    <property type="entry name" value="SRP/SRP_N"/>
</dbReference>
<organism evidence="13 14">
    <name type="scientific">Bifidobacterium adolescentis</name>
    <dbReference type="NCBI Taxonomy" id="1680"/>
    <lineage>
        <taxon>Bacteria</taxon>
        <taxon>Bacillati</taxon>
        <taxon>Actinomycetota</taxon>
        <taxon>Actinomycetes</taxon>
        <taxon>Bifidobacteriales</taxon>
        <taxon>Bifidobacteriaceae</taxon>
        <taxon>Bifidobacterium</taxon>
    </lineage>
</organism>
<dbReference type="Gene3D" id="3.40.50.300">
    <property type="entry name" value="P-loop containing nucleotide triphosphate hydrolases"/>
    <property type="match status" value="1"/>
</dbReference>
<evidence type="ECO:0000256" key="10">
    <source>
        <dbReference type="SAM" id="MobiDB-lite"/>
    </source>
</evidence>
<evidence type="ECO:0000256" key="5">
    <source>
        <dbReference type="ARBA" id="ARBA00023134"/>
    </source>
</evidence>
<dbReference type="GO" id="GO:0005525">
    <property type="term" value="F:GTP binding"/>
    <property type="evidence" value="ECO:0007669"/>
    <property type="project" value="UniProtKB-UniRule"/>
</dbReference>
<evidence type="ECO:0000313" key="13">
    <source>
        <dbReference type="EMBL" id="OSG97568.1"/>
    </source>
</evidence>
<dbReference type="Pfam" id="PF02881">
    <property type="entry name" value="SRP54_N"/>
    <property type="match status" value="1"/>
</dbReference>
<dbReference type="SUPFAM" id="SSF47364">
    <property type="entry name" value="Domain of the SRP/SRP receptor G-proteins"/>
    <property type="match status" value="1"/>
</dbReference>
<keyword evidence="6 9" id="KW-0472">Membrane</keyword>
<dbReference type="Gene3D" id="1.20.120.140">
    <property type="entry name" value="Signal recognition particle SRP54, nucleotide-binding domain"/>
    <property type="match status" value="1"/>
</dbReference>